<comment type="caution">
    <text evidence="4">The sequence shown here is derived from an EMBL/GenBank/DDBJ whole genome shotgun (WGS) entry which is preliminary data.</text>
</comment>
<reference evidence="4 5" key="1">
    <citation type="submission" date="2024-02" db="EMBL/GenBank/DDBJ databases">
        <title>Full genome sequence of Nocardioides kribbensis.</title>
        <authorList>
            <person name="Poletto B.L."/>
            <person name="Silva G."/>
            <person name="Galante D."/>
            <person name="Campos K.R."/>
            <person name="Santos M.B.N."/>
            <person name="Sacchi C.T."/>
        </authorList>
    </citation>
    <scope>NUCLEOTIDE SEQUENCE [LARGE SCALE GENOMIC DNA]</scope>
    <source>
        <strain evidence="4 5">O4R</strain>
    </source>
</reference>
<sequence length="703" mass="73572">MTEVTHASPVPTTPTSGPAPRALQPLLHDLASCVAAPGSLLSASDGQVRPGGVQGWYSADVRLLDRLEVEVEGSALELVRSASRGSARHEASYVARGLGDALPDPTVRLDRVRELGASGFVETLTVESTAQETVEVVLHLTAGSDLAPMAVVKQGGAGDVVAPVGVPGGLRWAVDGAPGVTLLAAGGPPVAVAVEDAVGRLSWRLRLRRGERVAVRADAALEPAPDASRGAGFGPGRPARWALGVEASDVRLERLAHQSLADLEGLLLRDGEDRFLAAGSPWFLTLFGRDSLWAARMLAPLDPDLVLSTLRVLARRQGERDDATTEEQPGKILHEVRGGELDLGEQVLPPVYYGTVDATPLFVCALADAHAWGADPGGVRALLPAARRCLEWVLEQSRESGWLRYVDSTGRGLSNQGWKDSHDSVQFADGALAEAPIALSEVQAYAHEAAVRGAALLAALGEQPVPGLADWARALRTRFADAFWVGTDEGGHVAIALDGAGRRVDSVTSNQGHLLGTGLLEEPAAARVASLLVDERLDSGFGLRTLAADSPRFSRLSYHGGSVWPHDTAVAVRGLAAHGRLEEAARLTAGVVAAAEGFAYRLPELYAGDAAADVPWPAAYPAACRPQAWSAAAPLTALVAVTGLDVDVPAGVVRHPARTSTRLGAFRLRGLRAGEERLDVAVGADGAVEVLLEPGSRLRVVVD</sequence>
<dbReference type="RefSeq" id="WP_349803628.1">
    <property type="nucleotide sequence ID" value="NZ_JBEGDP010000001.1"/>
</dbReference>
<dbReference type="InterPro" id="IPR008928">
    <property type="entry name" value="6-hairpin_glycosidase_sf"/>
</dbReference>
<dbReference type="Gene3D" id="1.50.10.10">
    <property type="match status" value="1"/>
</dbReference>
<dbReference type="Proteomes" id="UP001482520">
    <property type="component" value="Unassembled WGS sequence"/>
</dbReference>
<feature type="region of interest" description="Disordered" evidence="1">
    <location>
        <begin position="1"/>
        <end position="22"/>
    </location>
</feature>
<evidence type="ECO:0000313" key="5">
    <source>
        <dbReference type="Proteomes" id="UP001482520"/>
    </source>
</evidence>
<dbReference type="InterPro" id="IPR054491">
    <property type="entry name" value="MGH1-like_GH"/>
</dbReference>
<protein>
    <submittedName>
        <fullName evidence="4">Glycogen debranching N-terminal domain-containing protein</fullName>
    </submittedName>
</protein>
<feature type="domain" description="Putative glycogen debranching enzyme N-terminal" evidence="2">
    <location>
        <begin position="40"/>
        <end position="216"/>
    </location>
</feature>
<dbReference type="SUPFAM" id="SSF48208">
    <property type="entry name" value="Six-hairpin glycosidases"/>
    <property type="match status" value="1"/>
</dbReference>
<dbReference type="EMBL" id="JBEGDP010000001">
    <property type="protein sequence ID" value="MEQ7846018.1"/>
    <property type="molecule type" value="Genomic_DNA"/>
</dbReference>
<accession>A0ABV1NU49</accession>
<name>A0ABV1NU49_9ACTN</name>
<evidence type="ECO:0000259" key="3">
    <source>
        <dbReference type="Pfam" id="PF22422"/>
    </source>
</evidence>
<dbReference type="InterPro" id="IPR032856">
    <property type="entry name" value="GDE_N_bis"/>
</dbReference>
<organism evidence="4 5">
    <name type="scientific">Nocardioides kribbensis</name>
    <dbReference type="NCBI Taxonomy" id="305517"/>
    <lineage>
        <taxon>Bacteria</taxon>
        <taxon>Bacillati</taxon>
        <taxon>Actinomycetota</taxon>
        <taxon>Actinomycetes</taxon>
        <taxon>Propionibacteriales</taxon>
        <taxon>Nocardioidaceae</taxon>
        <taxon>Nocardioides</taxon>
    </lineage>
</organism>
<dbReference type="Pfam" id="PF14742">
    <property type="entry name" value="GDE_N_bis"/>
    <property type="match status" value="1"/>
</dbReference>
<dbReference type="InterPro" id="IPR012341">
    <property type="entry name" value="6hp_glycosidase-like_sf"/>
</dbReference>
<feature type="domain" description="Mannosylglycerate hydrolase MGH1-like glycoside hydrolase" evidence="3">
    <location>
        <begin position="383"/>
        <end position="595"/>
    </location>
</feature>
<keyword evidence="5" id="KW-1185">Reference proteome</keyword>
<gene>
    <name evidence="4" type="ORF">V6R90_01915</name>
</gene>
<dbReference type="Pfam" id="PF22422">
    <property type="entry name" value="MGH1-like_GH"/>
    <property type="match status" value="1"/>
</dbReference>
<evidence type="ECO:0000313" key="4">
    <source>
        <dbReference type="EMBL" id="MEQ7846018.1"/>
    </source>
</evidence>
<evidence type="ECO:0000259" key="2">
    <source>
        <dbReference type="Pfam" id="PF14742"/>
    </source>
</evidence>
<proteinExistence type="predicted"/>
<evidence type="ECO:0000256" key="1">
    <source>
        <dbReference type="SAM" id="MobiDB-lite"/>
    </source>
</evidence>